<protein>
    <submittedName>
        <fullName evidence="6">Succinylglutamate desuccinylase</fullName>
    </submittedName>
</protein>
<keyword evidence="3" id="KW-0378">Hydrolase</keyword>
<keyword evidence="7" id="KW-1185">Reference proteome</keyword>
<dbReference type="GO" id="GO:0016811">
    <property type="term" value="F:hydrolase activity, acting on carbon-nitrogen (but not peptide) bonds, in linear amides"/>
    <property type="evidence" value="ECO:0007669"/>
    <property type="project" value="InterPro"/>
</dbReference>
<keyword evidence="4" id="KW-0862">Zinc</keyword>
<dbReference type="PANTHER" id="PTHR37326:SF2">
    <property type="entry name" value="SUCCINYLGLUTAMATE DESUCCINYLASE_ASPARTOACYLASE FAMILY PROTEIN"/>
    <property type="match status" value="1"/>
</dbReference>
<reference evidence="6 7" key="1">
    <citation type="submission" date="2015-12" db="EMBL/GenBank/DDBJ databases">
        <authorList>
            <person name="Shamseldin A."/>
            <person name="Moawad H."/>
            <person name="Abd El-Rahim W.M."/>
            <person name="Sadowsky M.J."/>
        </authorList>
    </citation>
    <scope>NUCLEOTIDE SEQUENCE [LARGE SCALE GENOMIC DNA]</scope>
    <source>
        <strain evidence="6 7">WF1</strain>
    </source>
</reference>
<evidence type="ECO:0000256" key="1">
    <source>
        <dbReference type="ARBA" id="ARBA00001947"/>
    </source>
</evidence>
<proteinExistence type="predicted"/>
<dbReference type="InterPro" id="IPR053138">
    <property type="entry name" value="N-alpha-Ac-DABA_deacetylase"/>
</dbReference>
<organism evidence="6 7">
    <name type="scientific">Methyloprofundus sedimenti</name>
    <dbReference type="NCBI Taxonomy" id="1420851"/>
    <lineage>
        <taxon>Bacteria</taxon>
        <taxon>Pseudomonadati</taxon>
        <taxon>Pseudomonadota</taxon>
        <taxon>Gammaproteobacteria</taxon>
        <taxon>Methylococcales</taxon>
        <taxon>Methylococcaceae</taxon>
        <taxon>Methyloprofundus</taxon>
    </lineage>
</organism>
<evidence type="ECO:0000256" key="3">
    <source>
        <dbReference type="ARBA" id="ARBA00022801"/>
    </source>
</evidence>
<dbReference type="CDD" id="cd06251">
    <property type="entry name" value="M14_ASTE_ASPA-like"/>
    <property type="match status" value="1"/>
</dbReference>
<comment type="caution">
    <text evidence="6">The sequence shown here is derived from an EMBL/GenBank/DDBJ whole genome shotgun (WGS) entry which is preliminary data.</text>
</comment>
<dbReference type="GO" id="GO:0046872">
    <property type="term" value="F:metal ion binding"/>
    <property type="evidence" value="ECO:0007669"/>
    <property type="project" value="UniProtKB-KW"/>
</dbReference>
<feature type="domain" description="Succinylglutamate desuccinylase/Aspartoacylase catalytic" evidence="5">
    <location>
        <begin position="45"/>
        <end position="223"/>
    </location>
</feature>
<evidence type="ECO:0000313" key="6">
    <source>
        <dbReference type="EMBL" id="OQK18065.1"/>
    </source>
</evidence>
<dbReference type="AlphaFoldDB" id="A0A1V8M932"/>
<dbReference type="RefSeq" id="WP_080522668.1">
    <property type="nucleotide sequence ID" value="NZ_LPUF01000001.1"/>
</dbReference>
<dbReference type="STRING" id="1420851.AU255_09495"/>
<gene>
    <name evidence="6" type="ORF">AU255_09495</name>
</gene>
<evidence type="ECO:0000256" key="4">
    <source>
        <dbReference type="ARBA" id="ARBA00022833"/>
    </source>
</evidence>
<dbReference type="InterPro" id="IPR043795">
    <property type="entry name" value="N-alpha-Ac-DABA-like"/>
</dbReference>
<dbReference type="PANTHER" id="PTHR37326">
    <property type="entry name" value="BLL3975 PROTEIN"/>
    <property type="match status" value="1"/>
</dbReference>
<dbReference type="SUPFAM" id="SSF53187">
    <property type="entry name" value="Zn-dependent exopeptidases"/>
    <property type="match status" value="1"/>
</dbReference>
<dbReference type="OrthoDB" id="9782876at2"/>
<name>A0A1V8M932_9GAMM</name>
<dbReference type="Proteomes" id="UP000191980">
    <property type="component" value="Unassembled WGS sequence"/>
</dbReference>
<evidence type="ECO:0000313" key="7">
    <source>
        <dbReference type="Proteomes" id="UP000191980"/>
    </source>
</evidence>
<comment type="cofactor">
    <cofactor evidence="1">
        <name>Zn(2+)</name>
        <dbReference type="ChEBI" id="CHEBI:29105"/>
    </cofactor>
</comment>
<evidence type="ECO:0000256" key="2">
    <source>
        <dbReference type="ARBA" id="ARBA00022723"/>
    </source>
</evidence>
<dbReference type="Gene3D" id="3.40.630.10">
    <property type="entry name" value="Zn peptidases"/>
    <property type="match status" value="1"/>
</dbReference>
<dbReference type="Pfam" id="PF24827">
    <property type="entry name" value="AstE_AspA_cat"/>
    <property type="match status" value="1"/>
</dbReference>
<dbReference type="InterPro" id="IPR055438">
    <property type="entry name" value="AstE_AspA_cat"/>
</dbReference>
<keyword evidence="2" id="KW-0479">Metal-binding</keyword>
<dbReference type="GO" id="GO:0016788">
    <property type="term" value="F:hydrolase activity, acting on ester bonds"/>
    <property type="evidence" value="ECO:0007669"/>
    <property type="project" value="InterPro"/>
</dbReference>
<dbReference type="EMBL" id="LPUF01000001">
    <property type="protein sequence ID" value="OQK18065.1"/>
    <property type="molecule type" value="Genomic_DNA"/>
</dbReference>
<dbReference type="PIRSF" id="PIRSF039012">
    <property type="entry name" value="ASP"/>
    <property type="match status" value="1"/>
</dbReference>
<evidence type="ECO:0000259" key="5">
    <source>
        <dbReference type="Pfam" id="PF24827"/>
    </source>
</evidence>
<sequence>MQTDLVINGQVIKPGSNLVVDLPLPPLYTHTPMTMPVHVIHGKRPGPRLFVSAAIHGDELNGVEIVRRLLKQSALKRLKGTLIAIPMVNVYGVIHHSRYLPDRRDLNRSFPGSAKGSLAARLAELFMREIVAQCTHGIDLHTGAIHRSNLPQIRANLDHEETLALAKAFNVPVLINSNLRDGSLRESAAEQGIPMLLYEAGEALRFDEFSIRAGLQGILEVMGYLQMIIARKNRKGIKEPYIARSSSWVRAPASGIFRTVKSLGSYIKRKEVLGVISDPISNAEFEVLSPYNGLVIGRSEIPLVYEGEAVYHLAKFEDHKEVAEQLETFQDHHITPSMDDDDEFIIT</sequence>
<accession>A0A1V8M932</accession>